<gene>
    <name evidence="7" type="ORF">UTRI_00209_B</name>
</gene>
<evidence type="ECO:0000256" key="4">
    <source>
        <dbReference type="ARBA" id="ARBA00023242"/>
    </source>
</evidence>
<dbReference type="SUPFAM" id="SSF50978">
    <property type="entry name" value="WD40 repeat-like"/>
    <property type="match status" value="1"/>
</dbReference>
<dbReference type="OrthoDB" id="196858at2759"/>
<sequence length="550" mass="60919">MNAQLLNPFSIDIPDTVSTTLSSAECSVLSFNHGFSNLAGQYLAIGRSDGYITIWDIETKSVLRLLGGHVRPVTCLAWSSYNRYLASCAGDWNVVIWDLAAKSVAAPSVRDGERGRGGDEGEDGEEGEGEMDPRLPFATERKATIRFDCPVVSVQFAPGNSKRLVVVLASNEAYLIDISQKVLIRRRRNASSSSTPLFEVEDLIPSPQRIPLLATSLNQDSDVATPQPGITAARFTPDSRHILAGTTKGTLLIFNSSTGRLLTTSSVLATTSAVKELSFDTAGKFAVVNCNDRSLRIVSIASPLQLTQLHKVQDMIQRTPWVDASFTPSSDYIFAGASHKAAHNVYIWDRTSGTLSKILEGPKDWVVRVDWHPTRPMVASVSNTGSVYVWFSPSEEIWSAYAPGFEELEENIEYEEREDEFDFSHEGEEEGRRRRGEVEAADVRVTGGEEGRRLVVKQGDEGVGAGRVWELLGLEEGEKNRLEGRRFWLALQRIEGELLQLSSDSGWNKAEGKDEVRELQYTLKDDDTSDAFVIPPRLEVDYSDFHDDHL</sequence>
<evidence type="ECO:0000256" key="1">
    <source>
        <dbReference type="ARBA" id="ARBA00004123"/>
    </source>
</evidence>
<comment type="subcellular location">
    <subcellularLocation>
        <location evidence="1">Nucleus</location>
    </subcellularLocation>
</comment>
<dbReference type="AlphaFoldDB" id="A0A5C3DNW8"/>
<dbReference type="PROSITE" id="PS50294">
    <property type="entry name" value="WD_REPEATS_REGION"/>
    <property type="match status" value="1"/>
</dbReference>
<evidence type="ECO:0000256" key="5">
    <source>
        <dbReference type="PROSITE-ProRule" id="PRU00221"/>
    </source>
</evidence>
<dbReference type="InterPro" id="IPR001680">
    <property type="entry name" value="WD40_rpt"/>
</dbReference>
<dbReference type="Pfam" id="PF00400">
    <property type="entry name" value="WD40"/>
    <property type="match status" value="2"/>
</dbReference>
<proteinExistence type="predicted"/>
<dbReference type="InterPro" id="IPR037850">
    <property type="entry name" value="RBBP5/Swd1"/>
</dbReference>
<evidence type="ECO:0000256" key="6">
    <source>
        <dbReference type="SAM" id="MobiDB-lite"/>
    </source>
</evidence>
<dbReference type="PROSITE" id="PS50082">
    <property type="entry name" value="WD_REPEATS_2"/>
    <property type="match status" value="2"/>
</dbReference>
<name>A0A5C3DNW8_9BASI</name>
<feature type="repeat" description="WD" evidence="5">
    <location>
        <begin position="66"/>
        <end position="107"/>
    </location>
</feature>
<feature type="region of interest" description="Disordered" evidence="6">
    <location>
        <begin position="417"/>
        <end position="437"/>
    </location>
</feature>
<keyword evidence="2 5" id="KW-0853">WD repeat</keyword>
<dbReference type="SMART" id="SM00320">
    <property type="entry name" value="WD40"/>
    <property type="match status" value="6"/>
</dbReference>
<evidence type="ECO:0000313" key="7">
    <source>
        <dbReference type="EMBL" id="SPO19815.1"/>
    </source>
</evidence>
<organism evidence="7 8">
    <name type="scientific">Ustilago trichophora</name>
    <dbReference type="NCBI Taxonomy" id="86804"/>
    <lineage>
        <taxon>Eukaryota</taxon>
        <taxon>Fungi</taxon>
        <taxon>Dikarya</taxon>
        <taxon>Basidiomycota</taxon>
        <taxon>Ustilaginomycotina</taxon>
        <taxon>Ustilaginomycetes</taxon>
        <taxon>Ustilaginales</taxon>
        <taxon>Ustilaginaceae</taxon>
        <taxon>Ustilago</taxon>
    </lineage>
</organism>
<dbReference type="GO" id="GO:0048188">
    <property type="term" value="C:Set1C/COMPASS complex"/>
    <property type="evidence" value="ECO:0007669"/>
    <property type="project" value="InterPro"/>
</dbReference>
<evidence type="ECO:0000256" key="2">
    <source>
        <dbReference type="ARBA" id="ARBA00022574"/>
    </source>
</evidence>
<feature type="compositionally biased region" description="Acidic residues" evidence="6">
    <location>
        <begin position="120"/>
        <end position="130"/>
    </location>
</feature>
<accession>A0A5C3DNW8</accession>
<dbReference type="PROSITE" id="PS00678">
    <property type="entry name" value="WD_REPEATS_1"/>
    <property type="match status" value="1"/>
</dbReference>
<dbReference type="InterPro" id="IPR019775">
    <property type="entry name" value="WD40_repeat_CS"/>
</dbReference>
<keyword evidence="3" id="KW-0677">Repeat</keyword>
<feature type="repeat" description="WD" evidence="5">
    <location>
        <begin position="40"/>
        <end position="65"/>
    </location>
</feature>
<feature type="region of interest" description="Disordered" evidence="6">
    <location>
        <begin position="108"/>
        <end position="135"/>
    </location>
</feature>
<dbReference type="Gene3D" id="2.130.10.10">
    <property type="entry name" value="YVTN repeat-like/Quinoprotein amine dehydrogenase"/>
    <property type="match status" value="2"/>
</dbReference>
<reference evidence="7 8" key="1">
    <citation type="submission" date="2018-03" db="EMBL/GenBank/DDBJ databases">
        <authorList>
            <person name="Guldener U."/>
        </authorList>
    </citation>
    <scope>NUCLEOTIDE SEQUENCE [LARGE SCALE GENOMIC DNA]</scope>
    <source>
        <strain evidence="7 8">NBRC100155</strain>
    </source>
</reference>
<dbReference type="InterPro" id="IPR015943">
    <property type="entry name" value="WD40/YVTN_repeat-like_dom_sf"/>
</dbReference>
<dbReference type="InterPro" id="IPR036322">
    <property type="entry name" value="WD40_repeat_dom_sf"/>
</dbReference>
<keyword evidence="4" id="KW-0539">Nucleus</keyword>
<dbReference type="PANTHER" id="PTHR44040:SF1">
    <property type="entry name" value="RETINOBLASTOMA-BINDING PROTEIN 5"/>
    <property type="match status" value="1"/>
</dbReference>
<feature type="compositionally biased region" description="Basic and acidic residues" evidence="6">
    <location>
        <begin position="110"/>
        <end position="119"/>
    </location>
</feature>
<evidence type="ECO:0000256" key="3">
    <source>
        <dbReference type="ARBA" id="ARBA00022737"/>
    </source>
</evidence>
<dbReference type="Proteomes" id="UP000324022">
    <property type="component" value="Unassembled WGS sequence"/>
</dbReference>
<dbReference type="EMBL" id="OOIN01000001">
    <property type="protein sequence ID" value="SPO19815.1"/>
    <property type="molecule type" value="Genomic_DNA"/>
</dbReference>
<evidence type="ECO:0000313" key="8">
    <source>
        <dbReference type="Proteomes" id="UP000324022"/>
    </source>
</evidence>
<protein>
    <submittedName>
        <fullName evidence="7">Related to SWD1 - subunit of the COMPASS complex</fullName>
    </submittedName>
</protein>
<feature type="compositionally biased region" description="Basic and acidic residues" evidence="6">
    <location>
        <begin position="422"/>
        <end position="437"/>
    </location>
</feature>
<keyword evidence="8" id="KW-1185">Reference proteome</keyword>
<dbReference type="PANTHER" id="PTHR44040">
    <property type="entry name" value="RETINOBLASTOMA-BINDING PROTEIN 5"/>
    <property type="match status" value="1"/>
</dbReference>